<protein>
    <submittedName>
        <fullName evidence="1">Uncharacterized protein</fullName>
    </submittedName>
</protein>
<proteinExistence type="predicted"/>
<organism evidence="1 2">
    <name type="scientific">Symbiodinium necroappetens</name>
    <dbReference type="NCBI Taxonomy" id="1628268"/>
    <lineage>
        <taxon>Eukaryota</taxon>
        <taxon>Sar</taxon>
        <taxon>Alveolata</taxon>
        <taxon>Dinophyceae</taxon>
        <taxon>Suessiales</taxon>
        <taxon>Symbiodiniaceae</taxon>
        <taxon>Symbiodinium</taxon>
    </lineage>
</organism>
<name>A0A813BVK5_9DINO</name>
<accession>A0A813BVK5</accession>
<sequence length="157" mass="17036">MAVVYGKNNPIPRLLSGTLEYRSPMPVATRCLQGRPQPLYTVGTIEGPALLRNSQILKLSYPSKPWGALPAYCDRSWHFAGARPPGDSLLKSFCDEVLGGGASLGSLYAYLNLSEALLVLRPTCRALASASKAIPRLRAPLSIEPQDIEELVALFVR</sequence>
<dbReference type="Proteomes" id="UP000601435">
    <property type="component" value="Unassembled WGS sequence"/>
</dbReference>
<feature type="non-terminal residue" evidence="1">
    <location>
        <position position="1"/>
    </location>
</feature>
<gene>
    <name evidence="1" type="ORF">SNEC2469_LOCUS32411</name>
</gene>
<dbReference type="AlphaFoldDB" id="A0A813BVK5"/>
<comment type="caution">
    <text evidence="1">The sequence shown here is derived from an EMBL/GenBank/DDBJ whole genome shotgun (WGS) entry which is preliminary data.</text>
</comment>
<evidence type="ECO:0000313" key="1">
    <source>
        <dbReference type="EMBL" id="CAE7931212.1"/>
    </source>
</evidence>
<evidence type="ECO:0000313" key="2">
    <source>
        <dbReference type="Proteomes" id="UP000601435"/>
    </source>
</evidence>
<reference evidence="1" key="1">
    <citation type="submission" date="2021-02" db="EMBL/GenBank/DDBJ databases">
        <authorList>
            <person name="Dougan E. K."/>
            <person name="Rhodes N."/>
            <person name="Thang M."/>
            <person name="Chan C."/>
        </authorList>
    </citation>
    <scope>NUCLEOTIDE SEQUENCE</scope>
</reference>
<keyword evidence="2" id="KW-1185">Reference proteome</keyword>
<dbReference type="EMBL" id="CAJNJA010081963">
    <property type="protein sequence ID" value="CAE7931212.1"/>
    <property type="molecule type" value="Genomic_DNA"/>
</dbReference>